<feature type="transmembrane region" description="Helical" evidence="1">
    <location>
        <begin position="6"/>
        <end position="27"/>
    </location>
</feature>
<gene>
    <name evidence="2" type="ORF">SDC9_193754</name>
</gene>
<reference evidence="2" key="1">
    <citation type="submission" date="2019-08" db="EMBL/GenBank/DDBJ databases">
        <authorList>
            <person name="Kucharzyk K."/>
            <person name="Murdoch R.W."/>
            <person name="Higgins S."/>
            <person name="Loffler F."/>
        </authorList>
    </citation>
    <scope>NUCLEOTIDE SEQUENCE</scope>
</reference>
<keyword evidence="1" id="KW-1133">Transmembrane helix</keyword>
<accession>A0A645I4F6</accession>
<name>A0A645I4F6_9ZZZZ</name>
<keyword evidence="1" id="KW-0472">Membrane</keyword>
<evidence type="ECO:0000256" key="1">
    <source>
        <dbReference type="SAM" id="Phobius"/>
    </source>
</evidence>
<protein>
    <submittedName>
        <fullName evidence="2">Uncharacterized protein</fullName>
    </submittedName>
</protein>
<sequence length="71" mass="7805">MDAILFTADFAVCVILLPAVFTVWIAFDVKDLAALPTLLDILLIKLFDFEGLLELLALLLLLPELFEAGAE</sequence>
<comment type="caution">
    <text evidence="2">The sequence shown here is derived from an EMBL/GenBank/DDBJ whole genome shotgun (WGS) entry which is preliminary data.</text>
</comment>
<dbReference type="AlphaFoldDB" id="A0A645I4F6"/>
<organism evidence="2">
    <name type="scientific">bioreactor metagenome</name>
    <dbReference type="NCBI Taxonomy" id="1076179"/>
    <lineage>
        <taxon>unclassified sequences</taxon>
        <taxon>metagenomes</taxon>
        <taxon>ecological metagenomes</taxon>
    </lineage>
</organism>
<keyword evidence="1" id="KW-0812">Transmembrane</keyword>
<proteinExistence type="predicted"/>
<dbReference type="EMBL" id="VSSQ01106628">
    <property type="protein sequence ID" value="MPN46171.1"/>
    <property type="molecule type" value="Genomic_DNA"/>
</dbReference>
<evidence type="ECO:0000313" key="2">
    <source>
        <dbReference type="EMBL" id="MPN46171.1"/>
    </source>
</evidence>